<sequence length="204" mass="23158">MGGSGKWIKSLIGLKKNQTNDPRRVAKEQKMEAMEECIGWNCYGIVERCKRWNLGDSDGSESHSSDSVIAAMAAVVRAPHKDFVVVKQEWLLFRIQAAFGFSGQNLQFRRNRLDECINWEARRALRAIESKKGHTIFQGLTGEKASCCNWDVCEALSECKLELEPDAIRHQVMEMRQKGLLLIAVDPIKQVESGWCTALAQWMK</sequence>
<protein>
    <submittedName>
        <fullName evidence="1">IQ calmodulin-binding motif</fullName>
    </submittedName>
</protein>
<evidence type="ECO:0000313" key="2">
    <source>
        <dbReference type="Proteomes" id="UP000823775"/>
    </source>
</evidence>
<organism evidence="1 2">
    <name type="scientific">Datura stramonium</name>
    <name type="common">Jimsonweed</name>
    <name type="synonym">Common thornapple</name>
    <dbReference type="NCBI Taxonomy" id="4076"/>
    <lineage>
        <taxon>Eukaryota</taxon>
        <taxon>Viridiplantae</taxon>
        <taxon>Streptophyta</taxon>
        <taxon>Embryophyta</taxon>
        <taxon>Tracheophyta</taxon>
        <taxon>Spermatophyta</taxon>
        <taxon>Magnoliopsida</taxon>
        <taxon>eudicotyledons</taxon>
        <taxon>Gunneridae</taxon>
        <taxon>Pentapetalae</taxon>
        <taxon>asterids</taxon>
        <taxon>lamiids</taxon>
        <taxon>Solanales</taxon>
        <taxon>Solanaceae</taxon>
        <taxon>Solanoideae</taxon>
        <taxon>Datureae</taxon>
        <taxon>Datura</taxon>
    </lineage>
</organism>
<gene>
    <name evidence="1" type="primary">IQD8_3</name>
    <name evidence="1" type="ORF">HAX54_016885</name>
</gene>
<dbReference type="EMBL" id="JACEIK010000021">
    <property type="protein sequence ID" value="MCD7446792.1"/>
    <property type="molecule type" value="Genomic_DNA"/>
</dbReference>
<proteinExistence type="predicted"/>
<name>A0ABS8RJ19_DATST</name>
<accession>A0ABS8RJ19</accession>
<reference evidence="1 2" key="1">
    <citation type="journal article" date="2021" name="BMC Genomics">
        <title>Datura genome reveals duplications of psychoactive alkaloid biosynthetic genes and high mutation rate following tissue culture.</title>
        <authorList>
            <person name="Rajewski A."/>
            <person name="Carter-House D."/>
            <person name="Stajich J."/>
            <person name="Litt A."/>
        </authorList>
    </citation>
    <scope>NUCLEOTIDE SEQUENCE [LARGE SCALE GENOMIC DNA]</scope>
    <source>
        <strain evidence="1">AR-01</strain>
    </source>
</reference>
<dbReference type="Proteomes" id="UP000823775">
    <property type="component" value="Unassembled WGS sequence"/>
</dbReference>
<keyword evidence="2" id="KW-1185">Reference proteome</keyword>
<comment type="caution">
    <text evidence="1">The sequence shown here is derived from an EMBL/GenBank/DDBJ whole genome shotgun (WGS) entry which is preliminary data.</text>
</comment>
<evidence type="ECO:0000313" key="1">
    <source>
        <dbReference type="EMBL" id="MCD7446792.1"/>
    </source>
</evidence>